<evidence type="ECO:0000256" key="2">
    <source>
        <dbReference type="ARBA" id="ARBA00007358"/>
    </source>
</evidence>
<reference evidence="7" key="1">
    <citation type="submission" date="2019-02" db="EMBL/GenBank/DDBJ databases">
        <authorList>
            <person name="Li S.-H."/>
        </authorList>
    </citation>
    <scope>NUCLEOTIDE SEQUENCE</scope>
    <source>
        <strain evidence="7">IMCC11814</strain>
    </source>
</reference>
<dbReference type="Pfam" id="PF00465">
    <property type="entry name" value="Fe-ADH"/>
    <property type="match status" value="1"/>
</dbReference>
<comment type="similarity">
    <text evidence="2">Belongs to the iron-containing alcohol dehydrogenase family.</text>
</comment>
<dbReference type="InterPro" id="IPR039697">
    <property type="entry name" value="Alcohol_dehydrogenase_Fe"/>
</dbReference>
<keyword evidence="4" id="KW-0520">NAD</keyword>
<evidence type="ECO:0000259" key="6">
    <source>
        <dbReference type="Pfam" id="PF25137"/>
    </source>
</evidence>
<dbReference type="PANTHER" id="PTHR11496">
    <property type="entry name" value="ALCOHOL DEHYDROGENASE"/>
    <property type="match status" value="1"/>
</dbReference>
<comment type="cofactor">
    <cofactor evidence="1">
        <name>Fe cation</name>
        <dbReference type="ChEBI" id="CHEBI:24875"/>
    </cofactor>
</comment>
<evidence type="ECO:0000313" key="8">
    <source>
        <dbReference type="Proteomes" id="UP001143304"/>
    </source>
</evidence>
<protein>
    <submittedName>
        <fullName evidence="7">Iron-containing alcohol dehydrogenase</fullName>
    </submittedName>
</protein>
<dbReference type="Proteomes" id="UP001143304">
    <property type="component" value="Unassembled WGS sequence"/>
</dbReference>
<evidence type="ECO:0000313" key="7">
    <source>
        <dbReference type="EMBL" id="MCX2978548.1"/>
    </source>
</evidence>
<feature type="domain" description="Alcohol dehydrogenase iron-type/glycerol dehydrogenase GldA" evidence="5">
    <location>
        <begin position="29"/>
        <end position="202"/>
    </location>
</feature>
<dbReference type="PANTHER" id="PTHR11496:SF102">
    <property type="entry name" value="ALCOHOL DEHYDROGENASE 4"/>
    <property type="match status" value="1"/>
</dbReference>
<evidence type="ECO:0000256" key="4">
    <source>
        <dbReference type="ARBA" id="ARBA00023027"/>
    </source>
</evidence>
<accession>A0ABT3T8E5</accession>
<dbReference type="SUPFAM" id="SSF56796">
    <property type="entry name" value="Dehydroquinate synthase-like"/>
    <property type="match status" value="1"/>
</dbReference>
<name>A0ABT3T8E5_9GAMM</name>
<sequence>MLPIGNSSDTSKLSRGTAVDNVTADWNYPTRILFGYGRLKDLPHCCHALGIKTPLLVTDPGLAALPLVAEAVQHCRDEGLKVAVFSDIKGNPTGSQIDTGAKAFRQGGHDGVIAFGGGSALDAGKAIGLIARQTVPLFELAEPDGRLDRVDENAIAPVVAVPTTAGTGSEVGRAAVITDELAGKKRVIFHPAIMPARVILDPRLCAALPAALTAATGMDALSHNLEALCAPGFHPLAEGIAQEGIRLAFTYLPRAYDDGSDIEARAQMLVASCMGATAFQRGLGAMHALAHVLGALYDSHHGLLNAILMPYVLQVNRSQICDVLERSCRYQGWANPGFDTFFEQVMKLRESVGIPHSLAGVIENDVRAIEIGALAAVDVAAAGNPLELTAAQYSELFCNAYAGNLTTRERHRQ</sequence>
<dbReference type="PROSITE" id="PS00913">
    <property type="entry name" value="ADH_IRON_1"/>
    <property type="match status" value="1"/>
</dbReference>
<dbReference type="InterPro" id="IPR056798">
    <property type="entry name" value="ADH_Fe_C"/>
</dbReference>
<keyword evidence="8" id="KW-1185">Reference proteome</keyword>
<dbReference type="Gene3D" id="3.40.50.1970">
    <property type="match status" value="1"/>
</dbReference>
<dbReference type="Pfam" id="PF25137">
    <property type="entry name" value="ADH_Fe_C"/>
    <property type="match status" value="1"/>
</dbReference>
<keyword evidence="3" id="KW-0560">Oxidoreductase</keyword>
<proteinExistence type="inferred from homology"/>
<evidence type="ECO:0000256" key="3">
    <source>
        <dbReference type="ARBA" id="ARBA00023002"/>
    </source>
</evidence>
<organism evidence="7 8">
    <name type="scientific">Candidatus Marimicrobium litorale</name>
    <dbReference type="NCBI Taxonomy" id="2518991"/>
    <lineage>
        <taxon>Bacteria</taxon>
        <taxon>Pseudomonadati</taxon>
        <taxon>Pseudomonadota</taxon>
        <taxon>Gammaproteobacteria</taxon>
        <taxon>Cellvibrionales</taxon>
        <taxon>Halieaceae</taxon>
        <taxon>Marimicrobium</taxon>
    </lineage>
</organism>
<dbReference type="EMBL" id="SHNO01000001">
    <property type="protein sequence ID" value="MCX2978548.1"/>
    <property type="molecule type" value="Genomic_DNA"/>
</dbReference>
<dbReference type="Gene3D" id="1.20.1090.10">
    <property type="entry name" value="Dehydroquinate synthase-like - alpha domain"/>
    <property type="match status" value="1"/>
</dbReference>
<evidence type="ECO:0000259" key="5">
    <source>
        <dbReference type="Pfam" id="PF00465"/>
    </source>
</evidence>
<dbReference type="InterPro" id="IPR001670">
    <property type="entry name" value="ADH_Fe/GldA"/>
</dbReference>
<dbReference type="CDD" id="cd14861">
    <property type="entry name" value="Fe-ADH-like"/>
    <property type="match status" value="1"/>
</dbReference>
<comment type="caution">
    <text evidence="7">The sequence shown here is derived from an EMBL/GenBank/DDBJ whole genome shotgun (WGS) entry which is preliminary data.</text>
</comment>
<evidence type="ECO:0000256" key="1">
    <source>
        <dbReference type="ARBA" id="ARBA00001962"/>
    </source>
</evidence>
<gene>
    <name evidence="7" type="ORF">EYC82_14370</name>
</gene>
<feature type="domain" description="Fe-containing alcohol dehydrogenase-like C-terminal" evidence="6">
    <location>
        <begin position="213"/>
        <end position="400"/>
    </location>
</feature>
<dbReference type="InterPro" id="IPR018211">
    <property type="entry name" value="ADH_Fe_CS"/>
</dbReference>